<evidence type="ECO:0000256" key="9">
    <source>
        <dbReference type="ARBA" id="ARBA00023002"/>
    </source>
</evidence>
<dbReference type="PROSITE" id="PS51918">
    <property type="entry name" value="RADICAL_SAM"/>
    <property type="match status" value="1"/>
</dbReference>
<dbReference type="EMBL" id="WNCL01000032">
    <property type="protein sequence ID" value="MTU43855.1"/>
    <property type="molecule type" value="Genomic_DNA"/>
</dbReference>
<feature type="binding site" evidence="17">
    <location>
        <position position="74"/>
    </location>
    <ligand>
        <name>[4Fe-4S] cluster</name>
        <dbReference type="ChEBI" id="CHEBI:49883"/>
        <note>4Fe-4S-S-AdoMet</note>
    </ligand>
</feature>
<dbReference type="PANTHER" id="PTHR13932">
    <property type="entry name" value="COPROPORPHYRINIGEN III OXIDASE"/>
    <property type="match status" value="1"/>
</dbReference>
<evidence type="ECO:0000313" key="19">
    <source>
        <dbReference type="EMBL" id="MTU43855.1"/>
    </source>
</evidence>
<dbReference type="Pfam" id="PF04055">
    <property type="entry name" value="Radical_SAM"/>
    <property type="match status" value="1"/>
</dbReference>
<dbReference type="UniPathway" id="UPA00251">
    <property type="reaction ID" value="UER00323"/>
</dbReference>
<keyword evidence="5 15" id="KW-0004">4Fe-4S</keyword>
<keyword evidence="8 15" id="KW-0479">Metal-binding</keyword>
<comment type="subcellular location">
    <subcellularLocation>
        <location evidence="1 15">Cytoplasm</location>
    </subcellularLocation>
</comment>
<keyword evidence="10 15" id="KW-0408">Iron</keyword>
<feature type="binding site" evidence="16">
    <location>
        <position position="193"/>
    </location>
    <ligand>
        <name>S-adenosyl-L-methionine</name>
        <dbReference type="ChEBI" id="CHEBI:59789"/>
        <label>2</label>
    </ligand>
</feature>
<comment type="similarity">
    <text evidence="3 15">Belongs to the anaerobic coproporphyrinogen-III oxidase family.</text>
</comment>
<evidence type="ECO:0000256" key="16">
    <source>
        <dbReference type="PIRSR" id="PIRSR000167-1"/>
    </source>
</evidence>
<gene>
    <name evidence="19" type="primary">hemN</name>
    <name evidence="19" type="ORF">GMD42_09545</name>
</gene>
<organism evidence="19 20">
    <name type="scientific">Parasutterella excrementihominis</name>
    <dbReference type="NCBI Taxonomy" id="487175"/>
    <lineage>
        <taxon>Bacteria</taxon>
        <taxon>Pseudomonadati</taxon>
        <taxon>Pseudomonadota</taxon>
        <taxon>Betaproteobacteria</taxon>
        <taxon>Burkholderiales</taxon>
        <taxon>Sutterellaceae</taxon>
        <taxon>Parasutterella</taxon>
    </lineage>
</organism>
<proteinExistence type="inferred from homology"/>
<feature type="binding site" evidence="16">
    <location>
        <position position="218"/>
    </location>
    <ligand>
        <name>S-adenosyl-L-methionine</name>
        <dbReference type="ChEBI" id="CHEBI:59789"/>
        <label>2</label>
    </ligand>
</feature>
<dbReference type="InterPro" id="IPR004558">
    <property type="entry name" value="Coprogen_oxidase_HemN"/>
</dbReference>
<dbReference type="NCBIfam" id="TIGR00538">
    <property type="entry name" value="hemN"/>
    <property type="match status" value="1"/>
</dbReference>
<dbReference type="Proteomes" id="UP000462362">
    <property type="component" value="Unassembled WGS sequence"/>
</dbReference>
<dbReference type="EC" id="1.3.98.3" evidence="15"/>
<evidence type="ECO:0000256" key="12">
    <source>
        <dbReference type="ARBA" id="ARBA00023244"/>
    </source>
</evidence>
<feature type="binding site" evidence="16">
    <location>
        <position position="154"/>
    </location>
    <ligand>
        <name>S-adenosyl-L-methionine</name>
        <dbReference type="ChEBI" id="CHEBI:59789"/>
        <label>1</label>
    </ligand>
</feature>
<feature type="binding site" evidence="16">
    <location>
        <position position="121"/>
    </location>
    <ligand>
        <name>S-adenosyl-L-methionine</name>
        <dbReference type="ChEBI" id="CHEBI:59789"/>
        <label>1</label>
    </ligand>
</feature>
<feature type="binding site" evidence="16">
    <location>
        <position position="181"/>
    </location>
    <ligand>
        <name>S-adenosyl-L-methionine</name>
        <dbReference type="ChEBI" id="CHEBI:59789"/>
        <label>2</label>
    </ligand>
</feature>
<dbReference type="InterPro" id="IPR023404">
    <property type="entry name" value="rSAM_horseshoe"/>
</dbReference>
<keyword evidence="11 15" id="KW-0411">Iron-sulfur</keyword>
<dbReference type="GO" id="GO:0051989">
    <property type="term" value="F:coproporphyrinogen dehydrogenase activity"/>
    <property type="evidence" value="ECO:0007669"/>
    <property type="project" value="UniProtKB-EC"/>
</dbReference>
<feature type="domain" description="Radical SAM core" evidence="18">
    <location>
        <begin position="53"/>
        <end position="289"/>
    </location>
</feature>
<evidence type="ECO:0000259" key="18">
    <source>
        <dbReference type="PROSITE" id="PS51918"/>
    </source>
</evidence>
<feature type="binding site" evidence="16">
    <location>
        <begin position="76"/>
        <end position="78"/>
    </location>
    <ligand>
        <name>S-adenosyl-L-methionine</name>
        <dbReference type="ChEBI" id="CHEBI:59789"/>
        <label>2</label>
    </ligand>
</feature>
<comment type="subunit">
    <text evidence="4">Monomer.</text>
</comment>
<dbReference type="FunFam" id="1.10.10.920:FF:000002">
    <property type="entry name" value="Coproporphyrinogen-III oxidase"/>
    <property type="match status" value="1"/>
</dbReference>
<dbReference type="CDD" id="cd01335">
    <property type="entry name" value="Radical_SAM"/>
    <property type="match status" value="1"/>
</dbReference>
<name>A0A6I3S2Q2_9BURK</name>
<comment type="cofactor">
    <cofactor evidence="15 17">
        <name>[4Fe-4S] cluster</name>
        <dbReference type="ChEBI" id="CHEBI:49883"/>
    </cofactor>
    <text evidence="15 17">Binds 1 [4Fe-4S] cluster. The cluster is coordinated with 3 cysteines and an exchangeable S-adenosyl-L-methionine.</text>
</comment>
<comment type="caution">
    <text evidence="19">The sequence shown here is derived from an EMBL/GenBank/DDBJ whole genome shotgun (WGS) entry which is preliminary data.</text>
</comment>
<dbReference type="GO" id="GO:0006782">
    <property type="term" value="P:protoporphyrinogen IX biosynthetic process"/>
    <property type="evidence" value="ECO:0007669"/>
    <property type="project" value="UniProtKB-UniPathway"/>
</dbReference>
<evidence type="ECO:0000256" key="4">
    <source>
        <dbReference type="ARBA" id="ARBA00011245"/>
    </source>
</evidence>
<dbReference type="SFLD" id="SFLDS00029">
    <property type="entry name" value="Radical_SAM"/>
    <property type="match status" value="1"/>
</dbReference>
<dbReference type="InterPro" id="IPR034505">
    <property type="entry name" value="Coproporphyrinogen-III_oxidase"/>
</dbReference>
<dbReference type="RefSeq" id="WP_155165819.1">
    <property type="nucleotide sequence ID" value="NZ_DBGEHT010000170.1"/>
</dbReference>
<dbReference type="Gene3D" id="1.10.10.920">
    <property type="match status" value="1"/>
</dbReference>
<evidence type="ECO:0000256" key="1">
    <source>
        <dbReference type="ARBA" id="ARBA00004496"/>
    </source>
</evidence>
<dbReference type="SUPFAM" id="SSF102114">
    <property type="entry name" value="Radical SAM enzymes"/>
    <property type="match status" value="1"/>
</dbReference>
<evidence type="ECO:0000256" key="14">
    <source>
        <dbReference type="ARBA" id="ARBA00048321"/>
    </source>
</evidence>
<evidence type="ECO:0000313" key="20">
    <source>
        <dbReference type="Proteomes" id="UP000462362"/>
    </source>
</evidence>
<evidence type="ECO:0000256" key="15">
    <source>
        <dbReference type="PIRNR" id="PIRNR000167"/>
    </source>
</evidence>
<evidence type="ECO:0000256" key="2">
    <source>
        <dbReference type="ARBA" id="ARBA00004785"/>
    </source>
</evidence>
<keyword evidence="7 15" id="KW-0949">S-adenosyl-L-methionine</keyword>
<dbReference type="SMART" id="SM00729">
    <property type="entry name" value="Elp3"/>
    <property type="match status" value="1"/>
</dbReference>
<evidence type="ECO:0000256" key="11">
    <source>
        <dbReference type="ARBA" id="ARBA00023014"/>
    </source>
</evidence>
<dbReference type="Gene3D" id="3.80.30.20">
    <property type="entry name" value="tm_1862 like domain"/>
    <property type="match status" value="1"/>
</dbReference>
<keyword evidence="9 15" id="KW-0560">Oxidoreductase</keyword>
<evidence type="ECO:0000256" key="6">
    <source>
        <dbReference type="ARBA" id="ARBA00022490"/>
    </source>
</evidence>
<evidence type="ECO:0000256" key="3">
    <source>
        <dbReference type="ARBA" id="ARBA00005493"/>
    </source>
</evidence>
<dbReference type="PIRSF" id="PIRSF000167">
    <property type="entry name" value="HemN"/>
    <property type="match status" value="1"/>
</dbReference>
<dbReference type="AlphaFoldDB" id="A0A6I3S2Q2"/>
<evidence type="ECO:0000256" key="10">
    <source>
        <dbReference type="ARBA" id="ARBA00023004"/>
    </source>
</evidence>
<dbReference type="GO" id="GO:0046872">
    <property type="term" value="F:metal ion binding"/>
    <property type="evidence" value="ECO:0007669"/>
    <property type="project" value="UniProtKB-KW"/>
</dbReference>
<dbReference type="InterPro" id="IPR006638">
    <property type="entry name" value="Elp3/MiaA/NifB-like_rSAM"/>
</dbReference>
<evidence type="ECO:0000256" key="7">
    <source>
        <dbReference type="ARBA" id="ARBA00022691"/>
    </source>
</evidence>
<feature type="binding site" evidence="16">
    <location>
        <position position="64"/>
    </location>
    <ligand>
        <name>S-adenosyl-L-methionine</name>
        <dbReference type="ChEBI" id="CHEBI:59789"/>
        <label>1</label>
    </ligand>
</feature>
<protein>
    <recommendedName>
        <fullName evidence="15">Coproporphyrinogen-III oxidase</fullName>
        <ecNumber evidence="15">1.3.98.3</ecNumber>
    </recommendedName>
</protein>
<comment type="catalytic activity">
    <reaction evidence="14 15">
        <text>coproporphyrinogen III + 2 S-adenosyl-L-methionine = protoporphyrinogen IX + 2 5'-deoxyadenosine + 2 L-methionine + 2 CO2</text>
        <dbReference type="Rhea" id="RHEA:15425"/>
        <dbReference type="ChEBI" id="CHEBI:16526"/>
        <dbReference type="ChEBI" id="CHEBI:17319"/>
        <dbReference type="ChEBI" id="CHEBI:57307"/>
        <dbReference type="ChEBI" id="CHEBI:57309"/>
        <dbReference type="ChEBI" id="CHEBI:57844"/>
        <dbReference type="ChEBI" id="CHEBI:59789"/>
        <dbReference type="EC" id="1.3.98.3"/>
    </reaction>
</comment>
<dbReference type="SFLD" id="SFLDG01065">
    <property type="entry name" value="anaerobic_coproporphyrinogen-I"/>
    <property type="match status" value="1"/>
</dbReference>
<dbReference type="PANTHER" id="PTHR13932:SF6">
    <property type="entry name" value="OXYGEN-INDEPENDENT COPROPORPHYRINOGEN III OXIDASE"/>
    <property type="match status" value="1"/>
</dbReference>
<keyword evidence="12 15" id="KW-0627">Porphyrin biosynthesis</keyword>
<keyword evidence="6 15" id="KW-0963">Cytoplasm</keyword>
<dbReference type="GO" id="GO:0004109">
    <property type="term" value="F:coproporphyrinogen oxidase activity"/>
    <property type="evidence" value="ECO:0007669"/>
    <property type="project" value="InterPro"/>
</dbReference>
<feature type="binding site" evidence="17">
    <location>
        <position position="70"/>
    </location>
    <ligand>
        <name>[4Fe-4S] cluster</name>
        <dbReference type="ChEBI" id="CHEBI:49883"/>
        <note>4Fe-4S-S-AdoMet</note>
    </ligand>
</feature>
<dbReference type="InterPro" id="IPR058240">
    <property type="entry name" value="rSAM_sf"/>
</dbReference>
<comment type="function">
    <text evidence="13">Involved in the heme biosynthesis. Catalyzes the anaerobic oxidative decarboxylation of propionate groups of rings A and B of coproporphyrinogen III to yield the vinyl groups in protoporphyrinogen IX.</text>
</comment>
<evidence type="ECO:0000256" key="8">
    <source>
        <dbReference type="ARBA" id="ARBA00022723"/>
    </source>
</evidence>
<dbReference type="InterPro" id="IPR010723">
    <property type="entry name" value="HemN_C"/>
</dbReference>
<evidence type="ECO:0000256" key="13">
    <source>
        <dbReference type="ARBA" id="ARBA00024295"/>
    </source>
</evidence>
<reference evidence="19 20" key="1">
    <citation type="journal article" date="2019" name="Nat. Med.">
        <title>A library of human gut bacterial isolates paired with longitudinal multiomics data enables mechanistic microbiome research.</title>
        <authorList>
            <person name="Poyet M."/>
            <person name="Groussin M."/>
            <person name="Gibbons S.M."/>
            <person name="Avila-Pacheco J."/>
            <person name="Jiang X."/>
            <person name="Kearney S.M."/>
            <person name="Perrotta A.R."/>
            <person name="Berdy B."/>
            <person name="Zhao S."/>
            <person name="Lieberman T.D."/>
            <person name="Swanson P.K."/>
            <person name="Smith M."/>
            <person name="Roesemann S."/>
            <person name="Alexander J.E."/>
            <person name="Rich S.A."/>
            <person name="Livny J."/>
            <person name="Vlamakis H."/>
            <person name="Clish C."/>
            <person name="Bullock K."/>
            <person name="Deik A."/>
            <person name="Scott J."/>
            <person name="Pierce K.A."/>
            <person name="Xavier R.J."/>
            <person name="Alm E.J."/>
        </authorList>
    </citation>
    <scope>NUCLEOTIDE SEQUENCE [LARGE SCALE GENOMIC DNA]</scope>
    <source>
        <strain evidence="19 20">BIOML-A2</strain>
    </source>
</reference>
<evidence type="ECO:0000256" key="17">
    <source>
        <dbReference type="PIRSR" id="PIRSR000167-2"/>
    </source>
</evidence>
<accession>A0A6I3S2Q2</accession>
<evidence type="ECO:0000256" key="5">
    <source>
        <dbReference type="ARBA" id="ARBA00022485"/>
    </source>
</evidence>
<dbReference type="GO" id="GO:0051539">
    <property type="term" value="F:4 iron, 4 sulfur cluster binding"/>
    <property type="evidence" value="ECO:0007669"/>
    <property type="project" value="UniProtKB-KW"/>
</dbReference>
<feature type="binding site" evidence="16">
    <location>
        <position position="338"/>
    </location>
    <ligand>
        <name>S-adenosyl-L-methionine</name>
        <dbReference type="ChEBI" id="CHEBI:59789"/>
        <label>1</label>
    </ligand>
</feature>
<feature type="binding site" evidence="16">
    <location>
        <position position="252"/>
    </location>
    <ligand>
        <name>S-adenosyl-L-methionine</name>
        <dbReference type="ChEBI" id="CHEBI:59789"/>
        <label>2</label>
    </ligand>
</feature>
<comment type="pathway">
    <text evidence="2 15">Porphyrin-containing compound metabolism; protoporphyrin-IX biosynthesis; protoporphyrinogen-IX from coproporphyrinogen-III (AdoMet route): step 1/1.</text>
</comment>
<dbReference type="GO" id="GO:0005737">
    <property type="term" value="C:cytoplasm"/>
    <property type="evidence" value="ECO:0007669"/>
    <property type="project" value="UniProtKB-SubCell"/>
</dbReference>
<feature type="binding site" evidence="17">
    <location>
        <position position="77"/>
    </location>
    <ligand>
        <name>[4Fe-4S] cluster</name>
        <dbReference type="ChEBI" id="CHEBI:49883"/>
        <note>4Fe-4S-S-AdoMet</note>
    </ligand>
</feature>
<sequence>METQGKLNVEFPDLELLQRFDVPGPRYTSYPTADRFTKEFGAEDFKKVLNARGTGDNTADLSLYVHIPFCANVCFFCGCNKEVTKDHCRSKEYLEVLSKECELVSAQIGGNKEVVQLHFGGGSPTFLNNEEIFQVMDIIRSHFTLAPDAEISIEVDPRSTPVDKVEVLAKAGFNRMSIGVQDFDNRVQIAVNRVQPFEMTKAVLDAARANGFKSINMDLIYGLPFQSRKTFEMTLDKVIELSPDRIALYHFAHLPEHFKPQRRINAEDLPSTPEKVGIMMDAIKRLSANGYHFIGMDHFAKVTDELAKAQENGTLQRNFQGYSTKPECDMVALGVSSISKVNGCYAANPRDLESYYAAIRSGNLATNRGYLLNDDDRLRAKVIMELMCQFKVVKADIETKFGINFNEFFDFELNNLKRFEAEGLVRLEPDFIEVTPKGKLLVRAVAMNFDRYLREDERVRRYSRIV</sequence>
<dbReference type="Pfam" id="PF06969">
    <property type="entry name" value="HemN_C"/>
    <property type="match status" value="1"/>
</dbReference>
<dbReference type="InterPro" id="IPR007197">
    <property type="entry name" value="rSAM"/>
</dbReference>